<feature type="region of interest" description="Disordered" evidence="1">
    <location>
        <begin position="39"/>
        <end position="59"/>
    </location>
</feature>
<feature type="chain" id="PRO_5035276099" description="KRAB domain-containing protein" evidence="2">
    <location>
        <begin position="16"/>
        <end position="299"/>
    </location>
</feature>
<gene>
    <name evidence="4" type="ORF">GDO78_016172</name>
</gene>
<dbReference type="SUPFAM" id="SSF109640">
    <property type="entry name" value="KRAB domain (Kruppel-associated box)"/>
    <property type="match status" value="1"/>
</dbReference>
<comment type="caution">
    <text evidence="4">The sequence shown here is derived from an EMBL/GenBank/DDBJ whole genome shotgun (WGS) entry which is preliminary data.</text>
</comment>
<feature type="signal peptide" evidence="2">
    <location>
        <begin position="1"/>
        <end position="15"/>
    </location>
</feature>
<feature type="compositionally biased region" description="Basic and acidic residues" evidence="1">
    <location>
        <begin position="173"/>
        <end position="186"/>
    </location>
</feature>
<dbReference type="GO" id="GO:0006355">
    <property type="term" value="P:regulation of DNA-templated transcription"/>
    <property type="evidence" value="ECO:0007669"/>
    <property type="project" value="InterPro"/>
</dbReference>
<dbReference type="CDD" id="cd07765">
    <property type="entry name" value="KRAB_A-box"/>
    <property type="match status" value="1"/>
</dbReference>
<dbReference type="EMBL" id="WNTK01001852">
    <property type="protein sequence ID" value="KAG9466757.1"/>
    <property type="molecule type" value="Genomic_DNA"/>
</dbReference>
<keyword evidence="2" id="KW-0732">Signal</keyword>
<dbReference type="Gene3D" id="6.10.140.140">
    <property type="match status" value="1"/>
</dbReference>
<evidence type="ECO:0000256" key="1">
    <source>
        <dbReference type="SAM" id="MobiDB-lite"/>
    </source>
</evidence>
<feature type="compositionally biased region" description="Polar residues" evidence="1">
    <location>
        <begin position="39"/>
        <end position="48"/>
    </location>
</feature>
<feature type="domain" description="KRAB" evidence="3">
    <location>
        <begin position="82"/>
        <end position="117"/>
    </location>
</feature>
<evidence type="ECO:0000313" key="4">
    <source>
        <dbReference type="EMBL" id="KAG9466757.1"/>
    </source>
</evidence>
<reference evidence="4" key="1">
    <citation type="thesis" date="2020" institute="ProQuest LLC" country="789 East Eisenhower Parkway, Ann Arbor, MI, USA">
        <title>Comparative Genomics and Chromosome Evolution.</title>
        <authorList>
            <person name="Mudd A.B."/>
        </authorList>
    </citation>
    <scope>NUCLEOTIDE SEQUENCE</scope>
    <source>
        <strain evidence="4">HN-11 Male</strain>
        <tissue evidence="4">Kidney and liver</tissue>
    </source>
</reference>
<dbReference type="Pfam" id="PF01352">
    <property type="entry name" value="KRAB"/>
    <property type="match status" value="1"/>
</dbReference>
<dbReference type="Proteomes" id="UP000770717">
    <property type="component" value="Unassembled WGS sequence"/>
</dbReference>
<protein>
    <recommendedName>
        <fullName evidence="3">KRAB domain-containing protein</fullName>
    </recommendedName>
</protein>
<evidence type="ECO:0000259" key="3">
    <source>
        <dbReference type="Pfam" id="PF01352"/>
    </source>
</evidence>
<name>A0A8J6BA02_ELECQ</name>
<evidence type="ECO:0000256" key="2">
    <source>
        <dbReference type="SAM" id="SignalP"/>
    </source>
</evidence>
<dbReference type="OrthoDB" id="3437960at2759"/>
<proteinExistence type="predicted"/>
<keyword evidence="5" id="KW-1185">Reference proteome</keyword>
<evidence type="ECO:0000313" key="5">
    <source>
        <dbReference type="Proteomes" id="UP000770717"/>
    </source>
</evidence>
<sequence length="299" mass="34129">MILSLTLQIIYLLTGENYGPVKKSSKHMKPICKPHMSTSWSRTKTTVMEPSLHSPERENEQQILELTNKIIELLTGEVPIRCQDVTVYLSMEEWEYVESQKDLYKELMMEIQQPLKSLNKDGFIKKSLSRSPNSKENQNVLRLSQDCQIGGAKVSPKSKAMRYKGPVGSNKRNPAERCYKSKDRPKNPRRIPQADQVEDLKIIKVEVLDDEEDMYGNSNLHCEQGEIGLDGCIKRNLPEKCSSPLSSQDSPKEYPNDDHQEEDQIDINVCIVGGAHDTYVRGDRYPMEEDIPTDNSPSE</sequence>
<dbReference type="AlphaFoldDB" id="A0A8J6BA02"/>
<accession>A0A8J6BA02</accession>
<dbReference type="InterPro" id="IPR036051">
    <property type="entry name" value="KRAB_dom_sf"/>
</dbReference>
<feature type="region of interest" description="Disordered" evidence="1">
    <location>
        <begin position="241"/>
        <end position="265"/>
    </location>
</feature>
<feature type="region of interest" description="Disordered" evidence="1">
    <location>
        <begin position="154"/>
        <end position="195"/>
    </location>
</feature>
<organism evidence="4 5">
    <name type="scientific">Eleutherodactylus coqui</name>
    <name type="common">Puerto Rican coqui</name>
    <dbReference type="NCBI Taxonomy" id="57060"/>
    <lineage>
        <taxon>Eukaryota</taxon>
        <taxon>Metazoa</taxon>
        <taxon>Chordata</taxon>
        <taxon>Craniata</taxon>
        <taxon>Vertebrata</taxon>
        <taxon>Euteleostomi</taxon>
        <taxon>Amphibia</taxon>
        <taxon>Batrachia</taxon>
        <taxon>Anura</taxon>
        <taxon>Neobatrachia</taxon>
        <taxon>Hyloidea</taxon>
        <taxon>Eleutherodactylidae</taxon>
        <taxon>Eleutherodactylinae</taxon>
        <taxon>Eleutherodactylus</taxon>
        <taxon>Eleutherodactylus</taxon>
    </lineage>
</organism>
<dbReference type="InterPro" id="IPR001909">
    <property type="entry name" value="KRAB"/>
</dbReference>